<dbReference type="RefSeq" id="WP_277531106.1">
    <property type="nucleotide sequence ID" value="NZ_JAPDIA010000003.1"/>
</dbReference>
<dbReference type="InterPro" id="IPR013783">
    <property type="entry name" value="Ig-like_fold"/>
</dbReference>
<evidence type="ECO:0000259" key="1">
    <source>
        <dbReference type="Pfam" id="PF22058"/>
    </source>
</evidence>
<dbReference type="SUPFAM" id="SSF81296">
    <property type="entry name" value="E set domains"/>
    <property type="match status" value="1"/>
</dbReference>
<dbReference type="Gene3D" id="2.60.40.10">
    <property type="entry name" value="Immunoglobulins"/>
    <property type="match status" value="1"/>
</dbReference>
<protein>
    <recommendedName>
        <fullName evidence="1">Amylopullulanase X25 domain-containing protein</fullName>
    </recommendedName>
</protein>
<dbReference type="InterPro" id="IPR014756">
    <property type="entry name" value="Ig_E-set"/>
</dbReference>
<name>A0A9X4KWM3_9BACL</name>
<evidence type="ECO:0000313" key="2">
    <source>
        <dbReference type="EMBL" id="MDG0809664.1"/>
    </source>
</evidence>
<gene>
    <name evidence="2" type="ORF">OMP40_10140</name>
</gene>
<feature type="domain" description="Amylopullulanase X25" evidence="1">
    <location>
        <begin position="57"/>
        <end position="129"/>
    </location>
</feature>
<keyword evidence="3" id="KW-1185">Reference proteome</keyword>
<organism evidence="2 3">
    <name type="scientific">Cohnella rhizosphaerae</name>
    <dbReference type="NCBI Taxonomy" id="1457232"/>
    <lineage>
        <taxon>Bacteria</taxon>
        <taxon>Bacillati</taxon>
        <taxon>Bacillota</taxon>
        <taxon>Bacilli</taxon>
        <taxon>Bacillales</taxon>
        <taxon>Paenibacillaceae</taxon>
        <taxon>Cohnella</taxon>
    </lineage>
</organism>
<reference evidence="2" key="1">
    <citation type="submission" date="2022-10" db="EMBL/GenBank/DDBJ databases">
        <title>Comparative genomic analysis of Cohnella hashimotonis sp. nov., isolated from the International Space Station.</title>
        <authorList>
            <person name="Simpson A."/>
            <person name="Venkateswaran K."/>
        </authorList>
    </citation>
    <scope>NUCLEOTIDE SEQUENCE</scope>
    <source>
        <strain evidence="2">DSM 28161</strain>
    </source>
</reference>
<dbReference type="AlphaFoldDB" id="A0A9X4KWM3"/>
<evidence type="ECO:0000313" key="3">
    <source>
        <dbReference type="Proteomes" id="UP001153404"/>
    </source>
</evidence>
<dbReference type="EMBL" id="JAPDIA010000003">
    <property type="protein sequence ID" value="MDG0809664.1"/>
    <property type="molecule type" value="Genomic_DNA"/>
</dbReference>
<sequence length="186" mass="19938">MSIAWTRIRRQIAWWTAGLLALQLFAGLGVVNVASAAIAADAFADQPGGESQWVVAGSFTDWNQAPATSAGRMKHLVGGFYAYSVVLPSGTHEFKLTKNGTWEGFSNGGDNFSLTLAEETKVNFYVNEEIGQARITASGVTGLAQYAPALGEDKWPRLVGSLQRALGGVRRLVAVHFGAALRRLQL</sequence>
<dbReference type="Pfam" id="PF22058">
    <property type="entry name" value="X25_BaPul_like"/>
    <property type="match status" value="1"/>
</dbReference>
<dbReference type="Proteomes" id="UP001153404">
    <property type="component" value="Unassembled WGS sequence"/>
</dbReference>
<accession>A0A9X4KWM3</accession>
<dbReference type="InterPro" id="IPR054409">
    <property type="entry name" value="X25_BaPul-like"/>
</dbReference>
<comment type="caution">
    <text evidence="2">The sequence shown here is derived from an EMBL/GenBank/DDBJ whole genome shotgun (WGS) entry which is preliminary data.</text>
</comment>
<proteinExistence type="predicted"/>